<gene>
    <name evidence="2" type="ORF">I2H36_08660</name>
</gene>
<accession>A0ABS0HRJ9</accession>
<evidence type="ECO:0000313" key="3">
    <source>
        <dbReference type="Proteomes" id="UP000611708"/>
    </source>
</evidence>
<sequence>MKTLPLALLTAFASLAAGCQTLEKRVEARSKLVCFQAGYGLTSPKHQECIEALKPVAMDMERQAALRQFNEGIDMIAAGVNRGDEGVTCVTSGPITRCR</sequence>
<protein>
    <recommendedName>
        <fullName evidence="4">Lipoprotein</fullName>
    </recommendedName>
</protein>
<organism evidence="2 3">
    <name type="scientific">Microvirga terrestris</name>
    <dbReference type="NCBI Taxonomy" id="2791024"/>
    <lineage>
        <taxon>Bacteria</taxon>
        <taxon>Pseudomonadati</taxon>
        <taxon>Pseudomonadota</taxon>
        <taxon>Alphaproteobacteria</taxon>
        <taxon>Hyphomicrobiales</taxon>
        <taxon>Methylobacteriaceae</taxon>
        <taxon>Microvirga</taxon>
    </lineage>
</organism>
<keyword evidence="3" id="KW-1185">Reference proteome</keyword>
<dbReference type="RefSeq" id="WP_196263485.1">
    <property type="nucleotide sequence ID" value="NZ_JADQDN010000003.1"/>
</dbReference>
<evidence type="ECO:0000313" key="2">
    <source>
        <dbReference type="EMBL" id="MBF9196109.1"/>
    </source>
</evidence>
<dbReference type="PROSITE" id="PS51257">
    <property type="entry name" value="PROKAR_LIPOPROTEIN"/>
    <property type="match status" value="1"/>
</dbReference>
<dbReference type="EMBL" id="JADQDN010000003">
    <property type="protein sequence ID" value="MBF9196109.1"/>
    <property type="molecule type" value="Genomic_DNA"/>
</dbReference>
<comment type="caution">
    <text evidence="2">The sequence shown here is derived from an EMBL/GenBank/DDBJ whole genome shotgun (WGS) entry which is preliminary data.</text>
</comment>
<evidence type="ECO:0000256" key="1">
    <source>
        <dbReference type="SAM" id="SignalP"/>
    </source>
</evidence>
<evidence type="ECO:0008006" key="4">
    <source>
        <dbReference type="Google" id="ProtNLM"/>
    </source>
</evidence>
<name>A0ABS0HRJ9_9HYPH</name>
<keyword evidence="1" id="KW-0732">Signal</keyword>
<proteinExistence type="predicted"/>
<dbReference type="Proteomes" id="UP000611708">
    <property type="component" value="Unassembled WGS sequence"/>
</dbReference>
<feature type="signal peptide" evidence="1">
    <location>
        <begin position="1"/>
        <end position="16"/>
    </location>
</feature>
<feature type="chain" id="PRO_5046737218" description="Lipoprotein" evidence="1">
    <location>
        <begin position="17"/>
        <end position="99"/>
    </location>
</feature>
<reference evidence="2 3" key="1">
    <citation type="submission" date="2020-11" db="EMBL/GenBank/DDBJ databases">
        <authorList>
            <person name="Kim M.K."/>
        </authorList>
    </citation>
    <scope>NUCLEOTIDE SEQUENCE [LARGE SCALE GENOMIC DNA]</scope>
    <source>
        <strain evidence="2 3">BT290</strain>
    </source>
</reference>